<proteinExistence type="predicted"/>
<gene>
    <name evidence="1" type="ORF">SAJA_00005</name>
</gene>
<evidence type="ECO:0000313" key="2">
    <source>
        <dbReference type="Proteomes" id="UP000285310"/>
    </source>
</evidence>
<accession>A0A423Q2X1</accession>
<keyword evidence="2" id="KW-1185">Reference proteome</keyword>
<dbReference type="Proteomes" id="UP000285310">
    <property type="component" value="Unassembled WGS sequence"/>
</dbReference>
<protein>
    <submittedName>
        <fullName evidence="1">Uncharacterized protein</fullName>
    </submittedName>
</protein>
<evidence type="ECO:0000313" key="1">
    <source>
        <dbReference type="EMBL" id="ROO32893.1"/>
    </source>
</evidence>
<comment type="caution">
    <text evidence="1">The sequence shown here is derived from an EMBL/GenBank/DDBJ whole genome shotgun (WGS) entry which is preliminary data.</text>
</comment>
<sequence>MTVRAGTIIVPAFLCLPIMSKVMKASCGVLASFFPDYPQSYADDPDGGLSTVSFIRPWRHGFCGFALDRASDAFEKTANARSNFLSANALDTISPD</sequence>
<dbReference type="AlphaFoldDB" id="A0A423Q2X1"/>
<organism evidence="1 2">
    <name type="scientific">Salinisphaera japonica YTM-1</name>
    <dbReference type="NCBI Taxonomy" id="1209778"/>
    <lineage>
        <taxon>Bacteria</taxon>
        <taxon>Pseudomonadati</taxon>
        <taxon>Pseudomonadota</taxon>
        <taxon>Gammaproteobacteria</taxon>
        <taxon>Salinisphaerales</taxon>
        <taxon>Salinisphaeraceae</taxon>
        <taxon>Salinisphaera</taxon>
    </lineage>
</organism>
<dbReference type="InParanoid" id="A0A423Q2X1"/>
<reference evidence="1 2" key="1">
    <citation type="submission" date="2013-10" db="EMBL/GenBank/DDBJ databases">
        <title>Salinisphaera japonica YTM-1 Genome Sequencing.</title>
        <authorList>
            <person name="Lai Q."/>
            <person name="Li C."/>
            <person name="Shao Z."/>
        </authorList>
    </citation>
    <scope>NUCLEOTIDE SEQUENCE [LARGE SCALE GENOMIC DNA]</scope>
    <source>
        <strain evidence="1 2">YTM-1</strain>
    </source>
</reference>
<name>A0A423Q2X1_9GAMM</name>
<dbReference type="EMBL" id="AYKG01000001">
    <property type="protein sequence ID" value="ROO32893.1"/>
    <property type="molecule type" value="Genomic_DNA"/>
</dbReference>
<dbReference type="RefSeq" id="WP_123656603.1">
    <property type="nucleotide sequence ID" value="NZ_AYKG01000001.1"/>
</dbReference>